<reference evidence="1" key="1">
    <citation type="submission" date="2017-05" db="UniProtKB">
        <authorList>
            <consortium name="EnsemblMetazoa"/>
        </authorList>
    </citation>
    <scope>IDENTIFICATION</scope>
</reference>
<dbReference type="EnsemblMetazoa" id="Aqu2.1.32823_001">
    <property type="protein sequence ID" value="Aqu2.1.32823_001"/>
    <property type="gene ID" value="Aqu2.1.32823"/>
</dbReference>
<protein>
    <submittedName>
        <fullName evidence="1">Uncharacterized protein</fullName>
    </submittedName>
</protein>
<accession>A0A1X7UYH3</accession>
<dbReference type="AlphaFoldDB" id="A0A1X7UYH3"/>
<sequence length="92" mass="11144">MSHQAKTKRMKQNKQTESLKEIERALFLLKWQRERHHHQRSQAREVEGGMEWEKETLFCIIRRMDTFIQTFSDLNSILISSNLLYLNTRVSH</sequence>
<evidence type="ECO:0000313" key="1">
    <source>
        <dbReference type="EnsemblMetazoa" id="Aqu2.1.32823_001"/>
    </source>
</evidence>
<organism evidence="1">
    <name type="scientific">Amphimedon queenslandica</name>
    <name type="common">Sponge</name>
    <dbReference type="NCBI Taxonomy" id="400682"/>
    <lineage>
        <taxon>Eukaryota</taxon>
        <taxon>Metazoa</taxon>
        <taxon>Porifera</taxon>
        <taxon>Demospongiae</taxon>
        <taxon>Heteroscleromorpha</taxon>
        <taxon>Haplosclerida</taxon>
        <taxon>Niphatidae</taxon>
        <taxon>Amphimedon</taxon>
    </lineage>
</organism>
<proteinExistence type="predicted"/>
<name>A0A1X7UYH3_AMPQE</name>
<dbReference type="InParanoid" id="A0A1X7UYH3"/>